<protein>
    <submittedName>
        <fullName evidence="1">Uncharacterized protein</fullName>
    </submittedName>
</protein>
<keyword evidence="2" id="KW-1185">Reference proteome</keyword>
<dbReference type="AlphaFoldDB" id="W2TYX1"/>
<reference evidence="2" key="1">
    <citation type="journal article" date="2014" name="Nat. Genet.">
        <title>Genome of the human hookworm Necator americanus.</title>
        <authorList>
            <person name="Tang Y.T."/>
            <person name="Gao X."/>
            <person name="Rosa B.A."/>
            <person name="Abubucker S."/>
            <person name="Hallsworth-Pepin K."/>
            <person name="Martin J."/>
            <person name="Tyagi R."/>
            <person name="Heizer E."/>
            <person name="Zhang X."/>
            <person name="Bhonagiri-Palsikar V."/>
            <person name="Minx P."/>
            <person name="Warren W.C."/>
            <person name="Wang Q."/>
            <person name="Zhan B."/>
            <person name="Hotez P.J."/>
            <person name="Sternberg P.W."/>
            <person name="Dougall A."/>
            <person name="Gaze S.T."/>
            <person name="Mulvenna J."/>
            <person name="Sotillo J."/>
            <person name="Ranganathan S."/>
            <person name="Rabelo E.M."/>
            <person name="Wilson R.K."/>
            <person name="Felgner P.L."/>
            <person name="Bethony J."/>
            <person name="Hawdon J.M."/>
            <person name="Gasser R.B."/>
            <person name="Loukas A."/>
            <person name="Mitreva M."/>
        </authorList>
    </citation>
    <scope>NUCLEOTIDE SEQUENCE [LARGE SCALE GENOMIC DNA]</scope>
</reference>
<dbReference type="KEGG" id="nai:NECAME_01370"/>
<gene>
    <name evidence="1" type="ORF">NECAME_01370</name>
</gene>
<proteinExistence type="predicted"/>
<evidence type="ECO:0000313" key="1">
    <source>
        <dbReference type="EMBL" id="ETN86242.1"/>
    </source>
</evidence>
<accession>W2TYX1</accession>
<evidence type="ECO:0000313" key="2">
    <source>
        <dbReference type="Proteomes" id="UP000053676"/>
    </source>
</evidence>
<dbReference type="Proteomes" id="UP000053676">
    <property type="component" value="Unassembled WGS sequence"/>
</dbReference>
<sequence>MKSSSSMPVVIDNDGESTVCCIHGIPCHKGLLRLSKDNRNNHGFVEDKTEKPSQNAEISTFSLAPPNPLMHYIGIMTSAEAEKTVPRPTSFRLYHRTKMSLSEMREALRDGSHNTVSLVLPLFVIYRCSEGHIW</sequence>
<name>W2TYX1_NECAM</name>
<dbReference type="EMBL" id="KI657591">
    <property type="protein sequence ID" value="ETN86242.1"/>
    <property type="molecule type" value="Genomic_DNA"/>
</dbReference>
<organism evidence="1 2">
    <name type="scientific">Necator americanus</name>
    <name type="common">Human hookworm</name>
    <dbReference type="NCBI Taxonomy" id="51031"/>
    <lineage>
        <taxon>Eukaryota</taxon>
        <taxon>Metazoa</taxon>
        <taxon>Ecdysozoa</taxon>
        <taxon>Nematoda</taxon>
        <taxon>Chromadorea</taxon>
        <taxon>Rhabditida</taxon>
        <taxon>Rhabditina</taxon>
        <taxon>Rhabditomorpha</taxon>
        <taxon>Strongyloidea</taxon>
        <taxon>Ancylostomatidae</taxon>
        <taxon>Bunostominae</taxon>
        <taxon>Necator</taxon>
    </lineage>
</organism>
<dbReference type="OrthoDB" id="5850180at2759"/>